<accession>A0A4C1V1X7</accession>
<dbReference type="AlphaFoldDB" id="A0A4C1V1X7"/>
<name>A0A4C1V1X7_EUMVA</name>
<reference evidence="1 2" key="1">
    <citation type="journal article" date="2019" name="Commun. Biol.">
        <title>The bagworm genome reveals a unique fibroin gene that provides high tensile strength.</title>
        <authorList>
            <person name="Kono N."/>
            <person name="Nakamura H."/>
            <person name="Ohtoshi R."/>
            <person name="Tomita M."/>
            <person name="Numata K."/>
            <person name="Arakawa K."/>
        </authorList>
    </citation>
    <scope>NUCLEOTIDE SEQUENCE [LARGE SCALE GENOMIC DNA]</scope>
</reference>
<keyword evidence="2" id="KW-1185">Reference proteome</keyword>
<protein>
    <submittedName>
        <fullName evidence="1">Uncharacterized protein</fullName>
    </submittedName>
</protein>
<dbReference type="Proteomes" id="UP000299102">
    <property type="component" value="Unassembled WGS sequence"/>
</dbReference>
<dbReference type="EMBL" id="BGZK01000257">
    <property type="protein sequence ID" value="GBP32255.1"/>
    <property type="molecule type" value="Genomic_DNA"/>
</dbReference>
<comment type="caution">
    <text evidence="1">The sequence shown here is derived from an EMBL/GenBank/DDBJ whole genome shotgun (WGS) entry which is preliminary data.</text>
</comment>
<evidence type="ECO:0000313" key="1">
    <source>
        <dbReference type="EMBL" id="GBP32255.1"/>
    </source>
</evidence>
<evidence type="ECO:0000313" key="2">
    <source>
        <dbReference type="Proteomes" id="UP000299102"/>
    </source>
</evidence>
<proteinExistence type="predicted"/>
<gene>
    <name evidence="1" type="ORF">EVAR_86087_1</name>
</gene>
<sequence length="166" mass="19050">MPSSRALTLHHPVRCRDEMCSEKPRFNSTAGSSLVLDGYRPQAYRITDVASSVRFDYAKVRMEKLYLDKAQIMSEGSGGPSFITLFPLHQISYSYSGGRQRTRDSSEVVSMVTNYFLISRLLPRICSHRCVMGQYDARSIYNKKIFEHASVLHRRKPYTRITTSVK</sequence>
<organism evidence="1 2">
    <name type="scientific">Eumeta variegata</name>
    <name type="common">Bagworm moth</name>
    <name type="synonym">Eumeta japonica</name>
    <dbReference type="NCBI Taxonomy" id="151549"/>
    <lineage>
        <taxon>Eukaryota</taxon>
        <taxon>Metazoa</taxon>
        <taxon>Ecdysozoa</taxon>
        <taxon>Arthropoda</taxon>
        <taxon>Hexapoda</taxon>
        <taxon>Insecta</taxon>
        <taxon>Pterygota</taxon>
        <taxon>Neoptera</taxon>
        <taxon>Endopterygota</taxon>
        <taxon>Lepidoptera</taxon>
        <taxon>Glossata</taxon>
        <taxon>Ditrysia</taxon>
        <taxon>Tineoidea</taxon>
        <taxon>Psychidae</taxon>
        <taxon>Oiketicinae</taxon>
        <taxon>Eumeta</taxon>
    </lineage>
</organism>